<dbReference type="EMBL" id="CAJOBA010049683">
    <property type="protein sequence ID" value="CAF4226385.1"/>
    <property type="molecule type" value="Genomic_DNA"/>
</dbReference>
<evidence type="ECO:0000313" key="5">
    <source>
        <dbReference type="EMBL" id="CAF4319507.1"/>
    </source>
</evidence>
<dbReference type="EMBL" id="CAJOBC010084607">
    <property type="protein sequence ID" value="CAF4319507.1"/>
    <property type="molecule type" value="Genomic_DNA"/>
</dbReference>
<evidence type="ECO:0000313" key="6">
    <source>
        <dbReference type="Proteomes" id="UP000663829"/>
    </source>
</evidence>
<dbReference type="Proteomes" id="UP000682733">
    <property type="component" value="Unassembled WGS sequence"/>
</dbReference>
<dbReference type="EMBL" id="CAJNOQ010019162">
    <property type="protein sequence ID" value="CAF1444326.1"/>
    <property type="molecule type" value="Genomic_DNA"/>
</dbReference>
<dbReference type="AlphaFoldDB" id="A0A815P5A0"/>
<organism evidence="3 6">
    <name type="scientific">Didymodactylos carnosus</name>
    <dbReference type="NCBI Taxonomy" id="1234261"/>
    <lineage>
        <taxon>Eukaryota</taxon>
        <taxon>Metazoa</taxon>
        <taxon>Spiralia</taxon>
        <taxon>Gnathifera</taxon>
        <taxon>Rotifera</taxon>
        <taxon>Eurotatoria</taxon>
        <taxon>Bdelloidea</taxon>
        <taxon>Philodinida</taxon>
        <taxon>Philodinidae</taxon>
        <taxon>Didymodactylos</taxon>
    </lineage>
</organism>
<dbReference type="Proteomes" id="UP000681722">
    <property type="component" value="Unassembled WGS sequence"/>
</dbReference>
<evidence type="ECO:0000313" key="3">
    <source>
        <dbReference type="EMBL" id="CAF1444326.1"/>
    </source>
</evidence>
<keyword evidence="6" id="KW-1185">Reference proteome</keyword>
<evidence type="ECO:0000313" key="2">
    <source>
        <dbReference type="EMBL" id="CAF1427610.1"/>
    </source>
</evidence>
<evidence type="ECO:0000256" key="1">
    <source>
        <dbReference type="SAM" id="MobiDB-lite"/>
    </source>
</evidence>
<accession>A0A815P5A0</accession>
<feature type="compositionally biased region" description="Low complexity" evidence="1">
    <location>
        <begin position="180"/>
        <end position="195"/>
    </location>
</feature>
<sequence length="195" mass="22770">IKVTDTDIVHTEQDELVIFQCGRFWLDRHIYFAYRYDYDFEQLFIYTVLYESNELHLSLNRNKLNHPINTFPPTQMYDLIDILLLNVHASSSSQFQQPVPFWTYKNITRLCIYLRSAFALSRSALDYLPHILTNNNKIYFLTLSRIQPELIDPQLLCILLIAHLVGEPVCRGRKGKKNKNNVSKSDSSGASSDEH</sequence>
<dbReference type="Proteomes" id="UP000677228">
    <property type="component" value="Unassembled WGS sequence"/>
</dbReference>
<evidence type="ECO:0000313" key="4">
    <source>
        <dbReference type="EMBL" id="CAF4226385.1"/>
    </source>
</evidence>
<dbReference type="EMBL" id="CAJNOK010027909">
    <property type="protein sequence ID" value="CAF1427610.1"/>
    <property type="molecule type" value="Genomic_DNA"/>
</dbReference>
<proteinExistence type="predicted"/>
<comment type="caution">
    <text evidence="3">The sequence shown here is derived from an EMBL/GenBank/DDBJ whole genome shotgun (WGS) entry which is preliminary data.</text>
</comment>
<gene>
    <name evidence="3" type="ORF">GPM918_LOCUS34488</name>
    <name evidence="2" type="ORF">OVA965_LOCUS33915</name>
    <name evidence="5" type="ORF">SRO942_LOCUS35189</name>
    <name evidence="4" type="ORF">TMI583_LOCUS34819</name>
</gene>
<reference evidence="3" key="1">
    <citation type="submission" date="2021-02" db="EMBL/GenBank/DDBJ databases">
        <authorList>
            <person name="Nowell W R."/>
        </authorList>
    </citation>
    <scope>NUCLEOTIDE SEQUENCE</scope>
</reference>
<feature type="region of interest" description="Disordered" evidence="1">
    <location>
        <begin position="174"/>
        <end position="195"/>
    </location>
</feature>
<feature type="non-terminal residue" evidence="3">
    <location>
        <position position="1"/>
    </location>
</feature>
<dbReference type="Proteomes" id="UP000663829">
    <property type="component" value="Unassembled WGS sequence"/>
</dbReference>
<protein>
    <submittedName>
        <fullName evidence="3">Uncharacterized protein</fullName>
    </submittedName>
</protein>
<name>A0A815P5A0_9BILA</name>